<dbReference type="SUPFAM" id="SSF56112">
    <property type="entry name" value="Protein kinase-like (PK-like)"/>
    <property type="match status" value="1"/>
</dbReference>
<proteinExistence type="inferred from homology"/>
<dbReference type="InterPro" id="IPR001220">
    <property type="entry name" value="Legume_lectin_dom"/>
</dbReference>
<dbReference type="InterPro" id="IPR011009">
    <property type="entry name" value="Kinase-like_dom_sf"/>
</dbReference>
<dbReference type="PANTHER" id="PTHR27007">
    <property type="match status" value="1"/>
</dbReference>
<dbReference type="PROSITE" id="PS50011">
    <property type="entry name" value="PROTEIN_KINASE_DOM"/>
    <property type="match status" value="1"/>
</dbReference>
<organism evidence="18 19">
    <name type="scientific">Nyssa sinensis</name>
    <dbReference type="NCBI Taxonomy" id="561372"/>
    <lineage>
        <taxon>Eukaryota</taxon>
        <taxon>Viridiplantae</taxon>
        <taxon>Streptophyta</taxon>
        <taxon>Embryophyta</taxon>
        <taxon>Tracheophyta</taxon>
        <taxon>Spermatophyta</taxon>
        <taxon>Magnoliopsida</taxon>
        <taxon>eudicotyledons</taxon>
        <taxon>Gunneridae</taxon>
        <taxon>Pentapetalae</taxon>
        <taxon>asterids</taxon>
        <taxon>Cornales</taxon>
        <taxon>Nyssaceae</taxon>
        <taxon>Nyssa</taxon>
    </lineage>
</organism>
<dbReference type="GO" id="GO:0030246">
    <property type="term" value="F:carbohydrate binding"/>
    <property type="evidence" value="ECO:0007669"/>
    <property type="project" value="UniProtKB-KW"/>
</dbReference>
<keyword evidence="12 16" id="KW-0472">Membrane</keyword>
<keyword evidence="7" id="KW-0430">Lectin</keyword>
<dbReference type="InterPro" id="IPR050528">
    <property type="entry name" value="L-type_Lectin-RKs"/>
</dbReference>
<evidence type="ECO:0000256" key="1">
    <source>
        <dbReference type="ARBA" id="ARBA00004479"/>
    </source>
</evidence>
<dbReference type="Gene3D" id="1.10.510.10">
    <property type="entry name" value="Transferase(Phosphotransferase) domain 1"/>
    <property type="match status" value="1"/>
</dbReference>
<evidence type="ECO:0000256" key="3">
    <source>
        <dbReference type="ARBA" id="ARBA00010217"/>
    </source>
</evidence>
<dbReference type="GO" id="GO:0004674">
    <property type="term" value="F:protein serine/threonine kinase activity"/>
    <property type="evidence" value="ECO:0007669"/>
    <property type="project" value="UniProtKB-KW"/>
</dbReference>
<accession>A0A5J5A977</accession>
<comment type="subcellular location">
    <subcellularLocation>
        <location evidence="1">Membrane</location>
        <topology evidence="1">Single-pass type I membrane protein</topology>
    </subcellularLocation>
</comment>
<comment type="similarity">
    <text evidence="3">In the C-terminal section; belongs to the protein kinase superfamily. Ser/Thr protein kinase family.</text>
</comment>
<evidence type="ECO:0000256" key="4">
    <source>
        <dbReference type="ARBA" id="ARBA00022679"/>
    </source>
</evidence>
<keyword evidence="10 14" id="KW-0067">ATP-binding</keyword>
<feature type="domain" description="Protein kinase" evidence="17">
    <location>
        <begin position="155"/>
        <end position="308"/>
    </location>
</feature>
<sequence length="308" mass="34512">MTQEINLKSGNSVTAWIDYRNDQRKLNVFLSYSSSKPEKPLLMVNICLSDHVKEFILLGSAPIEPRNHPHNVSDSSVTLTPPIPVSDSTHKHHKRLGLGLGIAGPAFFCAVLVVFGWISIKKWREIGTQKSFKTELVTGPREFSYKELKSATKGFHSSRIIGHGAFGTVYKAFLNASGTISAVKRSKHSHEGKTEFLAELSIIACLRHKNLVQLQGWCVEKGELLLVYEFMANGSLDTVLYQEFGLGNTLKWLHRYNIAVGLASVLTYLHQECEQQVIHRDIKTSNIMLGCELQCKAWRFWIGKADGS</sequence>
<keyword evidence="6" id="KW-0732">Signal</keyword>
<keyword evidence="11 16" id="KW-1133">Transmembrane helix</keyword>
<dbReference type="FunFam" id="3.30.200.20:FF:000372">
    <property type="entry name" value="L-type lectin-domain containing receptor kinase VIII.1"/>
    <property type="match status" value="1"/>
</dbReference>
<keyword evidence="4" id="KW-0808">Transferase</keyword>
<dbReference type="InterPro" id="IPR000719">
    <property type="entry name" value="Prot_kinase_dom"/>
</dbReference>
<evidence type="ECO:0000256" key="2">
    <source>
        <dbReference type="ARBA" id="ARBA00008536"/>
    </source>
</evidence>
<feature type="transmembrane region" description="Helical" evidence="16">
    <location>
        <begin position="96"/>
        <end position="120"/>
    </location>
</feature>
<evidence type="ECO:0000256" key="5">
    <source>
        <dbReference type="ARBA" id="ARBA00022692"/>
    </source>
</evidence>
<evidence type="ECO:0000256" key="7">
    <source>
        <dbReference type="ARBA" id="ARBA00022734"/>
    </source>
</evidence>
<keyword evidence="5 16" id="KW-0812">Transmembrane</keyword>
<protein>
    <recommendedName>
        <fullName evidence="17">Protein kinase domain-containing protein</fullName>
    </recommendedName>
</protein>
<comment type="similarity">
    <text evidence="15">Belongs to the protein kinase superfamily.</text>
</comment>
<keyword evidence="19" id="KW-1185">Reference proteome</keyword>
<evidence type="ECO:0000256" key="12">
    <source>
        <dbReference type="ARBA" id="ARBA00023136"/>
    </source>
</evidence>
<dbReference type="SUPFAM" id="SSF49899">
    <property type="entry name" value="Concanavalin A-like lectins/glucanases"/>
    <property type="match status" value="1"/>
</dbReference>
<dbReference type="AlphaFoldDB" id="A0A5J5A977"/>
<evidence type="ECO:0000256" key="6">
    <source>
        <dbReference type="ARBA" id="ARBA00022729"/>
    </source>
</evidence>
<dbReference type="Pfam" id="PF00139">
    <property type="entry name" value="Lectin_legB"/>
    <property type="match status" value="1"/>
</dbReference>
<evidence type="ECO:0000256" key="15">
    <source>
        <dbReference type="RuleBase" id="RU000304"/>
    </source>
</evidence>
<dbReference type="SMART" id="SM00220">
    <property type="entry name" value="S_TKc"/>
    <property type="match status" value="1"/>
</dbReference>
<evidence type="ECO:0000256" key="11">
    <source>
        <dbReference type="ARBA" id="ARBA00022989"/>
    </source>
</evidence>
<keyword evidence="9" id="KW-0418">Kinase</keyword>
<dbReference type="EMBL" id="CM018046">
    <property type="protein sequence ID" value="KAA8527070.1"/>
    <property type="molecule type" value="Genomic_DNA"/>
</dbReference>
<evidence type="ECO:0000256" key="8">
    <source>
        <dbReference type="ARBA" id="ARBA00022741"/>
    </source>
</evidence>
<feature type="binding site" evidence="14">
    <location>
        <position position="184"/>
    </location>
    <ligand>
        <name>ATP</name>
        <dbReference type="ChEBI" id="CHEBI:30616"/>
    </ligand>
</feature>
<dbReference type="OrthoDB" id="2019747at2759"/>
<dbReference type="GO" id="GO:0005524">
    <property type="term" value="F:ATP binding"/>
    <property type="evidence" value="ECO:0007669"/>
    <property type="project" value="UniProtKB-UniRule"/>
</dbReference>
<comment type="similarity">
    <text evidence="2">In the N-terminal section; belongs to the leguminous lectin family.</text>
</comment>
<dbReference type="Proteomes" id="UP000325577">
    <property type="component" value="Linkage Group LG3"/>
</dbReference>
<keyword evidence="8 14" id="KW-0547">Nucleotide-binding</keyword>
<dbReference type="InterPro" id="IPR017441">
    <property type="entry name" value="Protein_kinase_ATP_BS"/>
</dbReference>
<evidence type="ECO:0000313" key="19">
    <source>
        <dbReference type="Proteomes" id="UP000325577"/>
    </source>
</evidence>
<dbReference type="PROSITE" id="PS00108">
    <property type="entry name" value="PROTEIN_KINASE_ST"/>
    <property type="match status" value="1"/>
</dbReference>
<keyword evidence="15" id="KW-0723">Serine/threonine-protein kinase</keyword>
<evidence type="ECO:0000256" key="13">
    <source>
        <dbReference type="ARBA" id="ARBA00023170"/>
    </source>
</evidence>
<evidence type="ECO:0000256" key="9">
    <source>
        <dbReference type="ARBA" id="ARBA00022777"/>
    </source>
</evidence>
<dbReference type="InterPro" id="IPR008271">
    <property type="entry name" value="Ser/Thr_kinase_AS"/>
</dbReference>
<evidence type="ECO:0000259" key="17">
    <source>
        <dbReference type="PROSITE" id="PS50011"/>
    </source>
</evidence>
<dbReference type="InterPro" id="IPR013320">
    <property type="entry name" value="ConA-like_dom_sf"/>
</dbReference>
<dbReference type="Gene3D" id="3.30.200.20">
    <property type="entry name" value="Phosphorylase Kinase, domain 1"/>
    <property type="match status" value="1"/>
</dbReference>
<dbReference type="Pfam" id="PF00069">
    <property type="entry name" value="Pkinase"/>
    <property type="match status" value="1"/>
</dbReference>
<dbReference type="GO" id="GO:0016020">
    <property type="term" value="C:membrane"/>
    <property type="evidence" value="ECO:0007669"/>
    <property type="project" value="UniProtKB-SubCell"/>
</dbReference>
<evidence type="ECO:0000256" key="10">
    <source>
        <dbReference type="ARBA" id="ARBA00022840"/>
    </source>
</evidence>
<evidence type="ECO:0000256" key="14">
    <source>
        <dbReference type="PROSITE-ProRule" id="PRU10141"/>
    </source>
</evidence>
<dbReference type="PROSITE" id="PS00107">
    <property type="entry name" value="PROTEIN_KINASE_ATP"/>
    <property type="match status" value="1"/>
</dbReference>
<evidence type="ECO:0000313" key="18">
    <source>
        <dbReference type="EMBL" id="KAA8527070.1"/>
    </source>
</evidence>
<evidence type="ECO:0000256" key="16">
    <source>
        <dbReference type="SAM" id="Phobius"/>
    </source>
</evidence>
<reference evidence="18 19" key="1">
    <citation type="submission" date="2019-09" db="EMBL/GenBank/DDBJ databases">
        <title>A chromosome-level genome assembly of the Chinese tupelo Nyssa sinensis.</title>
        <authorList>
            <person name="Yang X."/>
            <person name="Kang M."/>
            <person name="Yang Y."/>
            <person name="Xiong H."/>
            <person name="Wang M."/>
            <person name="Zhang Z."/>
            <person name="Wang Z."/>
            <person name="Wu H."/>
            <person name="Ma T."/>
            <person name="Liu J."/>
            <person name="Xi Z."/>
        </authorList>
    </citation>
    <scope>NUCLEOTIDE SEQUENCE [LARGE SCALE GENOMIC DNA]</scope>
    <source>
        <strain evidence="18">J267</strain>
        <tissue evidence="18">Leaf</tissue>
    </source>
</reference>
<gene>
    <name evidence="18" type="ORF">F0562_008701</name>
</gene>
<name>A0A5J5A977_9ASTE</name>
<keyword evidence="13" id="KW-0675">Receptor</keyword>
<dbReference type="Gene3D" id="2.60.120.200">
    <property type="match status" value="1"/>
</dbReference>